<dbReference type="GO" id="GO:0005524">
    <property type="term" value="F:ATP binding"/>
    <property type="evidence" value="ECO:0007669"/>
    <property type="project" value="UniProtKB-UniRule"/>
</dbReference>
<keyword evidence="14" id="KW-1185">Reference proteome</keyword>
<evidence type="ECO:0000256" key="3">
    <source>
        <dbReference type="ARBA" id="ARBA00005712"/>
    </source>
</evidence>
<dbReference type="KEGG" id="nall:PP769_04280"/>
<dbReference type="Gene3D" id="2.60.15.10">
    <property type="entry name" value="F0F1 ATP synthase delta/epsilon subunit, N-terminal"/>
    <property type="match status" value="1"/>
</dbReference>
<dbReference type="NCBIfam" id="TIGR01216">
    <property type="entry name" value="ATP_synt_epsi"/>
    <property type="match status" value="1"/>
</dbReference>
<dbReference type="NCBIfam" id="NF009980">
    <property type="entry name" value="PRK13446.1"/>
    <property type="match status" value="1"/>
</dbReference>
<dbReference type="Pfam" id="PF02823">
    <property type="entry name" value="ATP-synt_DE_N"/>
    <property type="match status" value="1"/>
</dbReference>
<organism evidence="13 14">
    <name type="scientific">Candidatus Nitrospira allomarina</name>
    <dbReference type="NCBI Taxonomy" id="3020900"/>
    <lineage>
        <taxon>Bacteria</taxon>
        <taxon>Pseudomonadati</taxon>
        <taxon>Nitrospirota</taxon>
        <taxon>Nitrospiria</taxon>
        <taxon>Nitrospirales</taxon>
        <taxon>Nitrospiraceae</taxon>
        <taxon>Nitrospira</taxon>
    </lineage>
</organism>
<dbReference type="InterPro" id="IPR001469">
    <property type="entry name" value="ATP_synth_F1_dsu/esu"/>
</dbReference>
<comment type="subunit">
    <text evidence="9 10">F-type ATPases have 2 components, CF(1) - the catalytic core - and CF(0) - the membrane proton channel. CF(1) has five subunits: alpha(3), beta(3), gamma(1), delta(1), epsilon(1). CF(0) has three main subunits: a, b and c.</text>
</comment>
<protein>
    <recommendedName>
        <fullName evidence="9">ATP synthase epsilon chain</fullName>
    </recommendedName>
    <alternativeName>
        <fullName evidence="9">ATP synthase F1 sector epsilon subunit</fullName>
    </alternativeName>
    <alternativeName>
        <fullName evidence="9">F-ATPase epsilon subunit</fullName>
    </alternativeName>
</protein>
<dbReference type="InterPro" id="IPR020546">
    <property type="entry name" value="ATP_synth_F1_dsu/esu_N"/>
</dbReference>
<keyword evidence="9" id="KW-0375">Hydrogen ion transport</keyword>
<dbReference type="AlphaFoldDB" id="A0AA96JSX0"/>
<evidence type="ECO:0000256" key="10">
    <source>
        <dbReference type="RuleBase" id="RU003656"/>
    </source>
</evidence>
<keyword evidence="7 9" id="KW-0139">CF(1)</keyword>
<dbReference type="GO" id="GO:0012505">
    <property type="term" value="C:endomembrane system"/>
    <property type="evidence" value="ECO:0007669"/>
    <property type="project" value="UniProtKB-SubCell"/>
</dbReference>
<evidence type="ECO:0000256" key="7">
    <source>
        <dbReference type="ARBA" id="ARBA00023196"/>
    </source>
</evidence>
<keyword evidence="5 9" id="KW-0406">Ion transport</keyword>
<accession>A0AA96JSX0</accession>
<dbReference type="GO" id="GO:0046933">
    <property type="term" value="F:proton-transporting ATP synthase activity, rotational mechanism"/>
    <property type="evidence" value="ECO:0007669"/>
    <property type="project" value="UniProtKB-UniRule"/>
</dbReference>
<dbReference type="RefSeq" id="WP_312645597.1">
    <property type="nucleotide sequence ID" value="NZ_CP116967.1"/>
</dbReference>
<keyword evidence="6 9" id="KW-0472">Membrane</keyword>
<dbReference type="GO" id="GO:0005886">
    <property type="term" value="C:plasma membrane"/>
    <property type="evidence" value="ECO:0007669"/>
    <property type="project" value="UniProtKB-SubCell"/>
</dbReference>
<evidence type="ECO:0000256" key="5">
    <source>
        <dbReference type="ARBA" id="ARBA00023065"/>
    </source>
</evidence>
<dbReference type="CDD" id="cd12152">
    <property type="entry name" value="F1-ATPase_delta"/>
    <property type="match status" value="1"/>
</dbReference>
<keyword evidence="8 9" id="KW-0066">ATP synthesis</keyword>
<comment type="function">
    <text evidence="1 9">Produces ATP from ADP in the presence of a proton gradient across the membrane.</text>
</comment>
<dbReference type="InterPro" id="IPR036771">
    <property type="entry name" value="ATPsynth_dsu/esu_N"/>
</dbReference>
<dbReference type="GO" id="GO:0045259">
    <property type="term" value="C:proton-transporting ATP synthase complex"/>
    <property type="evidence" value="ECO:0007669"/>
    <property type="project" value="UniProtKB-KW"/>
</dbReference>
<dbReference type="PANTHER" id="PTHR13822">
    <property type="entry name" value="ATP SYNTHASE DELTA/EPSILON CHAIN"/>
    <property type="match status" value="1"/>
</dbReference>
<evidence type="ECO:0000259" key="11">
    <source>
        <dbReference type="Pfam" id="PF00401"/>
    </source>
</evidence>
<evidence type="ECO:0000313" key="13">
    <source>
        <dbReference type="EMBL" id="WNM58992.1"/>
    </source>
</evidence>
<evidence type="ECO:0000256" key="9">
    <source>
        <dbReference type="HAMAP-Rule" id="MF_00530"/>
    </source>
</evidence>
<evidence type="ECO:0000256" key="1">
    <source>
        <dbReference type="ARBA" id="ARBA00003543"/>
    </source>
</evidence>
<comment type="similarity">
    <text evidence="3 9 10">Belongs to the ATPase epsilon chain family.</text>
</comment>
<evidence type="ECO:0000256" key="4">
    <source>
        <dbReference type="ARBA" id="ARBA00022448"/>
    </source>
</evidence>
<dbReference type="PANTHER" id="PTHR13822:SF10">
    <property type="entry name" value="ATP SYNTHASE EPSILON CHAIN, CHLOROPLASTIC"/>
    <property type="match status" value="1"/>
</dbReference>
<evidence type="ECO:0000256" key="2">
    <source>
        <dbReference type="ARBA" id="ARBA00004184"/>
    </source>
</evidence>
<evidence type="ECO:0000256" key="6">
    <source>
        <dbReference type="ARBA" id="ARBA00023136"/>
    </source>
</evidence>
<evidence type="ECO:0000259" key="12">
    <source>
        <dbReference type="Pfam" id="PF02823"/>
    </source>
</evidence>
<proteinExistence type="inferred from homology"/>
<dbReference type="InterPro" id="IPR020547">
    <property type="entry name" value="ATP_synth_F1_esu_C"/>
</dbReference>
<feature type="domain" description="ATP synthase F1 complex delta/epsilon subunit N-terminal" evidence="12">
    <location>
        <begin position="15"/>
        <end position="90"/>
    </location>
</feature>
<comment type="subcellular location">
    <subcellularLocation>
        <location evidence="9">Cell membrane</location>
        <topology evidence="9">Peripheral membrane protein</topology>
    </subcellularLocation>
    <subcellularLocation>
        <location evidence="2">Endomembrane system</location>
        <topology evidence="2">Peripheral membrane protein</topology>
    </subcellularLocation>
</comment>
<gene>
    <name evidence="9" type="primary">atpC</name>
    <name evidence="13" type="ORF">PP769_04280</name>
</gene>
<keyword evidence="9" id="KW-1003">Cell membrane</keyword>
<dbReference type="Pfam" id="PF00401">
    <property type="entry name" value="ATP-synt_DE"/>
    <property type="match status" value="1"/>
</dbReference>
<reference evidence="13 14" key="1">
    <citation type="submission" date="2023-01" db="EMBL/GenBank/DDBJ databases">
        <title>Cultivation and genomic characterization of new, ubiquitous marine nitrite-oxidizing bacteria from the Nitrospirales.</title>
        <authorList>
            <person name="Mueller A.J."/>
            <person name="Daebeler A."/>
            <person name="Herbold C.W."/>
            <person name="Kirkegaard R.H."/>
            <person name="Daims H."/>
        </authorList>
    </citation>
    <scope>NUCLEOTIDE SEQUENCE [LARGE SCALE GENOMIC DNA]</scope>
    <source>
        <strain evidence="13 14">VA</strain>
    </source>
</reference>
<dbReference type="EMBL" id="CP116967">
    <property type="protein sequence ID" value="WNM58992.1"/>
    <property type="molecule type" value="Genomic_DNA"/>
</dbReference>
<keyword evidence="4 9" id="KW-0813">Transport</keyword>
<dbReference type="SUPFAM" id="SSF51344">
    <property type="entry name" value="Epsilon subunit of F1F0-ATP synthase N-terminal domain"/>
    <property type="match status" value="1"/>
</dbReference>
<evidence type="ECO:0000256" key="8">
    <source>
        <dbReference type="ARBA" id="ARBA00023310"/>
    </source>
</evidence>
<name>A0AA96JSX0_9BACT</name>
<evidence type="ECO:0000313" key="14">
    <source>
        <dbReference type="Proteomes" id="UP001302719"/>
    </source>
</evidence>
<feature type="domain" description="ATP synthase epsilon subunit C-terminal" evidence="11">
    <location>
        <begin position="95"/>
        <end position="139"/>
    </location>
</feature>
<sequence length="151" mass="16565">MAGAGVGTSSGKILLEVVTPDHRLLSKEVDYVSAPGSEGDFGVLPGHCHFLTTLRIGELQYRIGEQTEYMAVLWGFAEVTPTKVTILAEIAEKAEDINVERAEDAVRKAEERLERGGLPSEVEEARVSLEKARLRQKIAGRHRQQAGSRLI</sequence>
<dbReference type="Proteomes" id="UP001302719">
    <property type="component" value="Chromosome"/>
</dbReference>
<dbReference type="HAMAP" id="MF_00530">
    <property type="entry name" value="ATP_synth_epsil_bac"/>
    <property type="match status" value="1"/>
</dbReference>